<feature type="compositionally biased region" description="Basic and acidic residues" evidence="1">
    <location>
        <begin position="33"/>
        <end position="66"/>
    </location>
</feature>
<gene>
    <name evidence="2" type="ORF">BFJ72_g14846</name>
</gene>
<feature type="region of interest" description="Disordered" evidence="1">
    <location>
        <begin position="1"/>
        <end position="67"/>
    </location>
</feature>
<evidence type="ECO:0000313" key="2">
    <source>
        <dbReference type="EMBL" id="RKL21535.1"/>
    </source>
</evidence>
<dbReference type="Proteomes" id="UP000283569">
    <property type="component" value="Unassembled WGS sequence"/>
</dbReference>
<dbReference type="AlphaFoldDB" id="A0A420RX80"/>
<dbReference type="EMBL" id="MRDB01000132">
    <property type="protein sequence ID" value="RKL21535.1"/>
    <property type="molecule type" value="Genomic_DNA"/>
</dbReference>
<protein>
    <submittedName>
        <fullName evidence="2">Uncharacterized protein</fullName>
    </submittedName>
</protein>
<accession>A0A420RX80</accession>
<comment type="caution">
    <text evidence="2">The sequence shown here is derived from an EMBL/GenBank/DDBJ whole genome shotgun (WGS) entry which is preliminary data.</text>
</comment>
<name>A0A420RX80_GIBIN</name>
<feature type="region of interest" description="Disordered" evidence="1">
    <location>
        <begin position="177"/>
        <end position="206"/>
    </location>
</feature>
<evidence type="ECO:0000256" key="1">
    <source>
        <dbReference type="SAM" id="MobiDB-lite"/>
    </source>
</evidence>
<feature type="compositionally biased region" description="Basic and acidic residues" evidence="1">
    <location>
        <begin position="177"/>
        <end position="188"/>
    </location>
</feature>
<organism evidence="2 3">
    <name type="scientific">Gibberella intermedia</name>
    <name type="common">Bulb rot disease fungus</name>
    <name type="synonym">Fusarium proliferatum</name>
    <dbReference type="NCBI Taxonomy" id="948311"/>
    <lineage>
        <taxon>Eukaryota</taxon>
        <taxon>Fungi</taxon>
        <taxon>Dikarya</taxon>
        <taxon>Ascomycota</taxon>
        <taxon>Pezizomycotina</taxon>
        <taxon>Sordariomycetes</taxon>
        <taxon>Hypocreomycetidae</taxon>
        <taxon>Hypocreales</taxon>
        <taxon>Nectriaceae</taxon>
        <taxon>Fusarium</taxon>
        <taxon>Fusarium fujikuroi species complex</taxon>
    </lineage>
</organism>
<feature type="compositionally biased region" description="Basic and acidic residues" evidence="1">
    <location>
        <begin position="196"/>
        <end position="206"/>
    </location>
</feature>
<reference evidence="2 3" key="1">
    <citation type="journal article" date="2018" name="Sci. Rep.">
        <title>Characterisation of pathogen-specific regions and novel effector candidates in Fusarium oxysporum f. sp. cepae.</title>
        <authorList>
            <person name="Armitage A.D."/>
            <person name="Taylor A."/>
            <person name="Sobczyk M.K."/>
            <person name="Baxter L."/>
            <person name="Greenfield B.P."/>
            <person name="Bates H.J."/>
            <person name="Wilson F."/>
            <person name="Jackson A.C."/>
            <person name="Ott S."/>
            <person name="Harrison R.J."/>
            <person name="Clarkson J.P."/>
        </authorList>
    </citation>
    <scope>NUCLEOTIDE SEQUENCE [LARGE SCALE GENOMIC DNA]</scope>
    <source>
        <strain evidence="2 3">Fp_A8</strain>
    </source>
</reference>
<proteinExistence type="predicted"/>
<evidence type="ECO:0000313" key="3">
    <source>
        <dbReference type="Proteomes" id="UP000283569"/>
    </source>
</evidence>
<sequence>MRKATGSARPMARQDARQRAVSRRPSWVGLQPDRARDADHGRCADRPEIPAVERRRIGHTEKEQFARPKLPALRPGWQRAAQPVGGPNGSHRHAVDPHQRIENANVLRRDCAYTFEQRHAHRQIAALRSECGGRGRQRHQHDAVHGQGTWQRGGAWVERVDAIPADRHAVGRVVDQARQRMNEGRPGQRSEAAGGEAREHDASAQA</sequence>